<gene>
    <name evidence="2" type="ORF">EOE65_09555</name>
</gene>
<dbReference type="EMBL" id="SACQ01000004">
    <property type="protein sequence ID" value="RVU30559.1"/>
    <property type="molecule type" value="Genomic_DNA"/>
</dbReference>
<dbReference type="RefSeq" id="WP_127694094.1">
    <property type="nucleotide sequence ID" value="NZ_SACQ01000004.1"/>
</dbReference>
<organism evidence="2 3">
    <name type="scientific">Neptunomonas marina</name>
    <dbReference type="NCBI Taxonomy" id="1815562"/>
    <lineage>
        <taxon>Bacteria</taxon>
        <taxon>Pseudomonadati</taxon>
        <taxon>Pseudomonadota</taxon>
        <taxon>Gammaproteobacteria</taxon>
        <taxon>Oceanospirillales</taxon>
        <taxon>Oceanospirillaceae</taxon>
        <taxon>Neptunomonas</taxon>
    </lineage>
</organism>
<evidence type="ECO:0000313" key="3">
    <source>
        <dbReference type="Proteomes" id="UP000282818"/>
    </source>
</evidence>
<dbReference type="Proteomes" id="UP000282818">
    <property type="component" value="Unassembled WGS sequence"/>
</dbReference>
<dbReference type="Gene3D" id="1.10.3210.10">
    <property type="entry name" value="Hypothetical protein af1432"/>
    <property type="match status" value="1"/>
</dbReference>
<dbReference type="PANTHER" id="PTHR33525">
    <property type="match status" value="1"/>
</dbReference>
<dbReference type="PIRSF" id="PIRSF036883">
    <property type="entry name" value="RR_HD-GYP_mod"/>
    <property type="match status" value="1"/>
</dbReference>
<feature type="domain" description="HDOD" evidence="1">
    <location>
        <begin position="147"/>
        <end position="345"/>
    </location>
</feature>
<dbReference type="InterPro" id="IPR014626">
    <property type="entry name" value="Sig_transdc_resp-reg_put"/>
</dbReference>
<dbReference type="Pfam" id="PF08668">
    <property type="entry name" value="HDOD"/>
    <property type="match status" value="1"/>
</dbReference>
<proteinExistence type="predicted"/>
<name>A0A437Q7V2_9GAMM</name>
<dbReference type="InterPro" id="IPR013976">
    <property type="entry name" value="HDOD"/>
</dbReference>
<keyword evidence="3" id="KW-1185">Reference proteome</keyword>
<dbReference type="InterPro" id="IPR052340">
    <property type="entry name" value="RNase_Y/CdgJ"/>
</dbReference>
<evidence type="ECO:0000313" key="2">
    <source>
        <dbReference type="EMBL" id="RVU30559.1"/>
    </source>
</evidence>
<comment type="caution">
    <text evidence="2">The sequence shown here is derived from an EMBL/GenBank/DDBJ whole genome shotgun (WGS) entry which is preliminary data.</text>
</comment>
<accession>A0A437Q7V2</accession>
<sequence>MDAKVKPAMHDKSILVCRSAALRDDAISTVAELNSWFVNYVDSSEELLERIEQYHYDILIIGIPADAEQTVSALAEIIRLRPDAVRIVVASNLSPTLTARVAEVAHSCLPFDCTDVQISCAVERALKVIGLIQRPEIKRVIGGIKRLPSLPAIYEKLNQALMSGHANANDISEILEQDPAMAAKVLQLVNSAFFGLERQIYRLNEAVTILGLRLIRDLALSSHLFEALPSGYGWDSFSFEQVHQRSLLVARLAQDISRSVGADRNAQAQAFLAGLLSDFGMLLLANHDPEGYRQVVGLSGEMQQPLYVVEKMNIGVSHAEAGAYLLGLWNLPPAVIEAALFHHFPASSASDEFQPLTAVHVADALLAPVSSAYDAKISSQLALKYLERLGVEHKLNDWQVLAAKYQ</sequence>
<dbReference type="SUPFAM" id="SSF109604">
    <property type="entry name" value="HD-domain/PDEase-like"/>
    <property type="match status" value="1"/>
</dbReference>
<dbReference type="AlphaFoldDB" id="A0A437Q7V2"/>
<dbReference type="PANTHER" id="PTHR33525:SF3">
    <property type="entry name" value="RIBONUCLEASE Y"/>
    <property type="match status" value="1"/>
</dbReference>
<evidence type="ECO:0000259" key="1">
    <source>
        <dbReference type="PROSITE" id="PS51833"/>
    </source>
</evidence>
<protein>
    <submittedName>
        <fullName evidence="2">HDOD domain-containing protein</fullName>
    </submittedName>
</protein>
<dbReference type="PROSITE" id="PS51833">
    <property type="entry name" value="HDOD"/>
    <property type="match status" value="1"/>
</dbReference>
<reference evidence="2 3" key="1">
    <citation type="submission" date="2019-01" db="EMBL/GenBank/DDBJ databases">
        <authorList>
            <person name="Chen W.-M."/>
        </authorList>
    </citation>
    <scope>NUCLEOTIDE SEQUENCE [LARGE SCALE GENOMIC DNA]</scope>
    <source>
        <strain evidence="2 3">HPM-16</strain>
    </source>
</reference>